<reference evidence="2 3" key="1">
    <citation type="submission" date="2014-04" db="EMBL/GenBank/DDBJ databases">
        <title>Evolutionary Origins and Diversification of the Mycorrhizal Mutualists.</title>
        <authorList>
            <consortium name="DOE Joint Genome Institute"/>
            <consortium name="Mycorrhizal Genomics Consortium"/>
            <person name="Kohler A."/>
            <person name="Kuo A."/>
            <person name="Nagy L.G."/>
            <person name="Floudas D."/>
            <person name="Copeland A."/>
            <person name="Barry K.W."/>
            <person name="Cichocki N."/>
            <person name="Veneault-Fourrey C."/>
            <person name="LaButti K."/>
            <person name="Lindquist E.A."/>
            <person name="Lipzen A."/>
            <person name="Lundell T."/>
            <person name="Morin E."/>
            <person name="Murat C."/>
            <person name="Riley R."/>
            <person name="Ohm R."/>
            <person name="Sun H."/>
            <person name="Tunlid A."/>
            <person name="Henrissat B."/>
            <person name="Grigoriev I.V."/>
            <person name="Hibbett D.S."/>
            <person name="Martin F."/>
        </authorList>
    </citation>
    <scope>NUCLEOTIDE SEQUENCE [LARGE SCALE GENOMIC DNA]</scope>
    <source>
        <strain evidence="2 3">Koide BX008</strain>
    </source>
</reference>
<keyword evidence="1" id="KW-1133">Transmembrane helix</keyword>
<organism evidence="2 3">
    <name type="scientific">Amanita muscaria (strain Koide BX008)</name>
    <dbReference type="NCBI Taxonomy" id="946122"/>
    <lineage>
        <taxon>Eukaryota</taxon>
        <taxon>Fungi</taxon>
        <taxon>Dikarya</taxon>
        <taxon>Basidiomycota</taxon>
        <taxon>Agaricomycotina</taxon>
        <taxon>Agaricomycetes</taxon>
        <taxon>Agaricomycetidae</taxon>
        <taxon>Agaricales</taxon>
        <taxon>Pluteineae</taxon>
        <taxon>Amanitaceae</taxon>
        <taxon>Amanita</taxon>
    </lineage>
</organism>
<accession>A0A0C2WPN0</accession>
<dbReference type="Proteomes" id="UP000054549">
    <property type="component" value="Unassembled WGS sequence"/>
</dbReference>
<dbReference type="InParanoid" id="A0A0C2WPN0"/>
<keyword evidence="1" id="KW-0812">Transmembrane</keyword>
<evidence type="ECO:0000313" key="3">
    <source>
        <dbReference type="Proteomes" id="UP000054549"/>
    </source>
</evidence>
<evidence type="ECO:0000256" key="1">
    <source>
        <dbReference type="SAM" id="Phobius"/>
    </source>
</evidence>
<dbReference type="AlphaFoldDB" id="A0A0C2WPN0"/>
<keyword evidence="1" id="KW-0472">Membrane</keyword>
<dbReference type="HOGENOM" id="CLU_1124279_0_0_1"/>
<feature type="transmembrane region" description="Helical" evidence="1">
    <location>
        <begin position="146"/>
        <end position="164"/>
    </location>
</feature>
<name>A0A0C2WPN0_AMAMK</name>
<proteinExistence type="predicted"/>
<keyword evidence="3" id="KW-1185">Reference proteome</keyword>
<gene>
    <name evidence="2" type="ORF">M378DRAFT_309946</name>
</gene>
<evidence type="ECO:0000313" key="2">
    <source>
        <dbReference type="EMBL" id="KIL58676.1"/>
    </source>
</evidence>
<dbReference type="EMBL" id="KN818332">
    <property type="protein sequence ID" value="KIL58676.1"/>
    <property type="molecule type" value="Genomic_DNA"/>
</dbReference>
<protein>
    <submittedName>
        <fullName evidence="2">Uncharacterized protein</fullName>
    </submittedName>
</protein>
<sequence>MRRRQCTARLHEKGSESVVQVDEREIQPDGTNRVLLNDVILDPTEAGKISEAAMDPNKAIAAVWKYGLDWIGPFSKLFTPVFKGRSIINKISGLGILGFRVPTRSRTIAVFKIATALCASATTVNVEFLGAGMYKGKDGDECLPAMIRWLAAWFKAVGWSLAMQRNVKKRIGRRRSLLVLDLEEMVVEAGDQRASWISSSVCLRAEVEMQCAGGWGTVGCGPQRNSGARYRIPIVVKNEMTTTSFAS</sequence>
<feature type="transmembrane region" description="Helical" evidence="1">
    <location>
        <begin position="109"/>
        <end position="134"/>
    </location>
</feature>
<dbReference type="OrthoDB" id="4088568at2759"/>
<dbReference type="STRING" id="946122.A0A0C2WPN0"/>